<dbReference type="GO" id="GO:0004042">
    <property type="term" value="F:L-glutamate N-acetyltransferase activity"/>
    <property type="evidence" value="ECO:0007669"/>
    <property type="project" value="UniProtKB-UniRule"/>
</dbReference>
<feature type="binding site" evidence="9">
    <location>
        <position position="147"/>
    </location>
    <ligand>
        <name>substrate</name>
    </ligand>
</feature>
<comment type="subcellular location">
    <subcellularLocation>
        <location evidence="9">Cytoplasm</location>
    </subcellularLocation>
</comment>
<dbReference type="AlphaFoldDB" id="A0A9E4TW09"/>
<evidence type="ECO:0000256" key="5">
    <source>
        <dbReference type="ARBA" id="ARBA00022679"/>
    </source>
</evidence>
<feature type="binding site" evidence="9">
    <location>
        <position position="173"/>
    </location>
    <ligand>
        <name>substrate</name>
    </ligand>
</feature>
<comment type="function">
    <text evidence="9">Catalyzes two activities which are involved in the cyclic version of arginine biosynthesis: the synthesis of N-acetylglutamate from glutamate and acetyl-CoA as the acetyl donor, and of ornithine by transacetylation between N(2)-acetylornithine and glutamate.</text>
</comment>
<dbReference type="Pfam" id="PF01960">
    <property type="entry name" value="ArgJ"/>
    <property type="match status" value="1"/>
</dbReference>
<protein>
    <recommendedName>
        <fullName evidence="9">Arginine biosynthesis bifunctional protein ArgJ</fullName>
    </recommendedName>
    <domain>
        <recommendedName>
            <fullName evidence="9">Glutamate N-acetyltransferase</fullName>
            <ecNumber evidence="9">2.3.1.35</ecNumber>
        </recommendedName>
        <alternativeName>
            <fullName evidence="9">Ornithine acetyltransferase</fullName>
            <shortName evidence="9">OATase</shortName>
        </alternativeName>
        <alternativeName>
            <fullName evidence="9">Ornithine transacetylase</fullName>
        </alternativeName>
    </domain>
    <domain>
        <recommendedName>
            <fullName evidence="9">Amino-acid acetyltransferase</fullName>
            <ecNumber evidence="9">2.3.1.1</ecNumber>
        </recommendedName>
        <alternativeName>
            <fullName evidence="9">N-acetylglutamate synthase</fullName>
            <shortName evidence="9">AGSase</shortName>
        </alternativeName>
    </domain>
    <component>
        <recommendedName>
            <fullName evidence="9">Arginine biosynthesis bifunctional protein ArgJ alpha chain</fullName>
        </recommendedName>
    </component>
    <component>
        <recommendedName>
            <fullName evidence="9">Arginine biosynthesis bifunctional protein ArgJ beta chain</fullName>
        </recommendedName>
    </component>
</protein>
<feature type="binding site" evidence="9">
    <location>
        <position position="395"/>
    </location>
    <ligand>
        <name>substrate</name>
    </ligand>
</feature>
<evidence type="ECO:0000313" key="10">
    <source>
        <dbReference type="EMBL" id="MCG7980398.1"/>
    </source>
</evidence>
<gene>
    <name evidence="9 10" type="primary">argJ</name>
    <name evidence="10" type="ORF">JAY77_19905</name>
</gene>
<dbReference type="CDD" id="cd02152">
    <property type="entry name" value="OAT"/>
    <property type="match status" value="1"/>
</dbReference>
<keyword evidence="5 9" id="KW-0808">Transferase</keyword>
<dbReference type="InterPro" id="IPR002813">
    <property type="entry name" value="Arg_biosynth_ArgJ"/>
</dbReference>
<feature type="chain" id="PRO_5039775029" description="Arginine biosynthesis bifunctional protein ArgJ beta chain" evidence="9">
    <location>
        <begin position="184"/>
        <end position="400"/>
    </location>
</feature>
<comment type="pathway">
    <text evidence="9">Amino-acid biosynthesis; L-arginine biosynthesis; N(2)-acetyl-L-ornithine from L-glutamate: step 1/4.</text>
</comment>
<evidence type="ECO:0000256" key="6">
    <source>
        <dbReference type="ARBA" id="ARBA00022813"/>
    </source>
</evidence>
<dbReference type="SUPFAM" id="SSF56266">
    <property type="entry name" value="DmpA/ArgJ-like"/>
    <property type="match status" value="1"/>
</dbReference>
<sequence length="400" mass="42920">MNATQFAIPGIRLGTAAAGIKYPDRDDMVVIEVAEGASCAAVFTRNAFCAAPVQLAKKHLALRPPRYLLINSGNANAGTGDQGMQDAHACCRVLAETVACQPDQVLPFSTGVIGESLPVERIHDALPAAIDNLSTGSWETASRAILTTDTRPKLRSRHFEFEGVQVRLTGMAKGSGMICPDMATMLAYLATDLSISQALLQACLDDAVKPSFNSITVDGDTSTNDACVLMASGASTLAPLTERGSDLYKKFVDEVTELCMELARDIVRDGEGATKLVEILVQDAANEKEARRVAYTIAHSPLVKTALFASDPNWGRILAAVGRAGLAGFDIDRVEIWLDDTCIVRNGGRAAEYTEQAGASVMSRDEFTIRVMLGRGDMLARVATCDLSYDYVKINAEYRT</sequence>
<dbReference type="PANTHER" id="PTHR23100">
    <property type="entry name" value="ARGININE BIOSYNTHESIS BIFUNCTIONAL PROTEIN ARGJ"/>
    <property type="match status" value="1"/>
</dbReference>
<feature type="site" description="Involved in the stabilization of negative charge on the oxyanion by the formation of the oxyanion hole" evidence="9">
    <location>
        <position position="111"/>
    </location>
</feature>
<comment type="pathway">
    <text evidence="9">Amino-acid biosynthesis; L-arginine biosynthesis; L-ornithine and N-acetyl-L-glutamate from L-glutamate and N(2)-acetyl-L-ornithine (cyclic): step 1/1.</text>
</comment>
<accession>A0A9E4TW09</accession>
<organism evidence="10 11">
    <name type="scientific">Candidatus Thiodiazotropha taylori</name>
    <dbReference type="NCBI Taxonomy" id="2792791"/>
    <lineage>
        <taxon>Bacteria</taxon>
        <taxon>Pseudomonadati</taxon>
        <taxon>Pseudomonadota</taxon>
        <taxon>Gammaproteobacteria</taxon>
        <taxon>Chromatiales</taxon>
        <taxon>Sedimenticolaceae</taxon>
        <taxon>Candidatus Thiodiazotropha</taxon>
    </lineage>
</organism>
<evidence type="ECO:0000256" key="4">
    <source>
        <dbReference type="ARBA" id="ARBA00022605"/>
    </source>
</evidence>
<dbReference type="PANTHER" id="PTHR23100:SF0">
    <property type="entry name" value="ARGININE BIOSYNTHESIS BIFUNCTIONAL PROTEIN ARGJ, MITOCHONDRIAL"/>
    <property type="match status" value="1"/>
</dbReference>
<dbReference type="InterPro" id="IPR042195">
    <property type="entry name" value="ArgJ_beta_C"/>
</dbReference>
<feature type="site" description="Cleavage; by autolysis" evidence="9">
    <location>
        <begin position="183"/>
        <end position="184"/>
    </location>
</feature>
<dbReference type="Proteomes" id="UP000886674">
    <property type="component" value="Unassembled WGS sequence"/>
</dbReference>
<evidence type="ECO:0000256" key="1">
    <source>
        <dbReference type="ARBA" id="ARBA00006774"/>
    </source>
</evidence>
<feature type="binding site" evidence="9">
    <location>
        <position position="271"/>
    </location>
    <ligand>
        <name>substrate</name>
    </ligand>
</feature>
<proteinExistence type="inferred from homology"/>
<comment type="catalytic activity">
    <reaction evidence="8 9">
        <text>N(2)-acetyl-L-ornithine + L-glutamate = N-acetyl-L-glutamate + L-ornithine</text>
        <dbReference type="Rhea" id="RHEA:15349"/>
        <dbReference type="ChEBI" id="CHEBI:29985"/>
        <dbReference type="ChEBI" id="CHEBI:44337"/>
        <dbReference type="ChEBI" id="CHEBI:46911"/>
        <dbReference type="ChEBI" id="CHEBI:57805"/>
        <dbReference type="EC" id="2.3.1.35"/>
    </reaction>
</comment>
<dbReference type="GO" id="GO:0006592">
    <property type="term" value="P:ornithine biosynthetic process"/>
    <property type="evidence" value="ECO:0007669"/>
    <property type="project" value="TreeGrafter"/>
</dbReference>
<evidence type="ECO:0000256" key="9">
    <source>
        <dbReference type="HAMAP-Rule" id="MF_01106"/>
    </source>
</evidence>
<dbReference type="InterPro" id="IPR016117">
    <property type="entry name" value="ArgJ-like_dom_sf"/>
</dbReference>
<dbReference type="EMBL" id="JAEPCR010000122">
    <property type="protein sequence ID" value="MCG7980398.1"/>
    <property type="molecule type" value="Genomic_DNA"/>
</dbReference>
<dbReference type="FunFam" id="3.10.20.340:FF:000001">
    <property type="entry name" value="Arginine biosynthesis bifunctional protein ArgJ, chloroplastic"/>
    <property type="match status" value="1"/>
</dbReference>
<feature type="binding site" evidence="9">
    <location>
        <position position="400"/>
    </location>
    <ligand>
        <name>substrate</name>
    </ligand>
</feature>
<dbReference type="FunFam" id="3.60.70.12:FF:000001">
    <property type="entry name" value="Arginine biosynthesis bifunctional protein ArgJ, chloroplastic"/>
    <property type="match status" value="1"/>
</dbReference>
<keyword evidence="9" id="KW-0963">Cytoplasm</keyword>
<dbReference type="HAMAP" id="MF_01106">
    <property type="entry name" value="ArgJ"/>
    <property type="match status" value="1"/>
</dbReference>
<dbReference type="NCBIfam" id="TIGR00120">
    <property type="entry name" value="ArgJ"/>
    <property type="match status" value="1"/>
</dbReference>
<dbReference type="Gene3D" id="3.60.70.12">
    <property type="entry name" value="L-amino peptidase D-ALA esterase/amidase"/>
    <property type="match status" value="1"/>
</dbReference>
<evidence type="ECO:0000256" key="7">
    <source>
        <dbReference type="ARBA" id="ARBA00023315"/>
    </source>
</evidence>
<feature type="binding site" evidence="9">
    <location>
        <position position="184"/>
    </location>
    <ligand>
        <name>substrate</name>
    </ligand>
</feature>
<dbReference type="NCBIfam" id="NF003802">
    <property type="entry name" value="PRK05388.1"/>
    <property type="match status" value="1"/>
</dbReference>
<feature type="active site" description="Nucleophile" evidence="9">
    <location>
        <position position="184"/>
    </location>
</feature>
<comment type="subunit">
    <text evidence="2 9">Heterotetramer of two alpha and two beta chains.</text>
</comment>
<comment type="similarity">
    <text evidence="1 9">Belongs to the ArgJ family.</text>
</comment>
<evidence type="ECO:0000313" key="11">
    <source>
        <dbReference type="Proteomes" id="UP000886674"/>
    </source>
</evidence>
<comment type="caution">
    <text evidence="10">The sequence shown here is derived from an EMBL/GenBank/DDBJ whole genome shotgun (WGS) entry which is preliminary data.</text>
</comment>
<dbReference type="GO" id="GO:0005737">
    <property type="term" value="C:cytoplasm"/>
    <property type="evidence" value="ECO:0007669"/>
    <property type="project" value="UniProtKB-SubCell"/>
</dbReference>
<dbReference type="GO" id="GO:0004358">
    <property type="term" value="F:L-glutamate N-acetyltransferase activity, acting on acetyl-L-ornithine as donor"/>
    <property type="evidence" value="ECO:0007669"/>
    <property type="project" value="UniProtKB-UniRule"/>
</dbReference>
<keyword evidence="3 9" id="KW-0055">Arginine biosynthesis</keyword>
<keyword evidence="9" id="KW-0511">Multifunctional enzyme</keyword>
<keyword evidence="7 9" id="KW-0012">Acyltransferase</keyword>
<comment type="catalytic activity">
    <reaction evidence="9">
        <text>L-glutamate + acetyl-CoA = N-acetyl-L-glutamate + CoA + H(+)</text>
        <dbReference type="Rhea" id="RHEA:24292"/>
        <dbReference type="ChEBI" id="CHEBI:15378"/>
        <dbReference type="ChEBI" id="CHEBI:29985"/>
        <dbReference type="ChEBI" id="CHEBI:44337"/>
        <dbReference type="ChEBI" id="CHEBI:57287"/>
        <dbReference type="ChEBI" id="CHEBI:57288"/>
        <dbReference type="EC" id="2.3.1.1"/>
    </reaction>
</comment>
<feature type="chain" id="PRO_5039775030" description="Arginine biosynthesis bifunctional protein ArgJ alpha chain" evidence="9">
    <location>
        <begin position="1"/>
        <end position="183"/>
    </location>
</feature>
<dbReference type="EC" id="2.3.1.35" evidence="9"/>
<dbReference type="EC" id="2.3.1.1" evidence="9"/>
<evidence type="ECO:0000256" key="8">
    <source>
        <dbReference type="ARBA" id="ARBA00049439"/>
    </source>
</evidence>
<name>A0A9E4TW09_9GAMM</name>
<keyword evidence="6 9" id="KW-0068">Autocatalytic cleavage</keyword>
<evidence type="ECO:0000256" key="2">
    <source>
        <dbReference type="ARBA" id="ARBA00011475"/>
    </source>
</evidence>
<keyword evidence="4 9" id="KW-0028">Amino-acid biosynthesis</keyword>
<evidence type="ECO:0000256" key="3">
    <source>
        <dbReference type="ARBA" id="ARBA00022571"/>
    </source>
</evidence>
<dbReference type="GO" id="GO:0006526">
    <property type="term" value="P:L-arginine biosynthetic process"/>
    <property type="evidence" value="ECO:0007669"/>
    <property type="project" value="UniProtKB-UniRule"/>
</dbReference>
<reference evidence="10" key="1">
    <citation type="journal article" date="2021" name="Proc. Natl. Acad. Sci. U.S.A.">
        <title>Global biogeography of chemosynthetic symbionts reveals both localized and globally distributed symbiont groups. .</title>
        <authorList>
            <person name="Osvatic J.T."/>
            <person name="Wilkins L.G.E."/>
            <person name="Leibrecht L."/>
            <person name="Leray M."/>
            <person name="Zauner S."/>
            <person name="Polzin J."/>
            <person name="Camacho Y."/>
            <person name="Gros O."/>
            <person name="van Gils J.A."/>
            <person name="Eisen J.A."/>
            <person name="Petersen J.M."/>
            <person name="Yuen B."/>
        </authorList>
    </citation>
    <scope>NUCLEOTIDE SEQUENCE</scope>
    <source>
        <strain evidence="10">MAGclacostrist055</strain>
    </source>
</reference>
<feature type="site" description="Involved in the stabilization of negative charge on the oxyanion by the formation of the oxyanion hole" evidence="9">
    <location>
        <position position="110"/>
    </location>
</feature>
<dbReference type="Gene3D" id="3.10.20.340">
    <property type="entry name" value="ArgJ beta chain, C-terminal domain"/>
    <property type="match status" value="1"/>
</dbReference>